<dbReference type="InterPro" id="IPR050627">
    <property type="entry name" value="Nitroreductase/BluB"/>
</dbReference>
<evidence type="ECO:0000256" key="2">
    <source>
        <dbReference type="ARBA" id="ARBA00022643"/>
    </source>
</evidence>
<gene>
    <name evidence="5" type="ORF">AOG55_07285</name>
</gene>
<dbReference type="Proteomes" id="UP000050301">
    <property type="component" value="Unassembled WGS sequence"/>
</dbReference>
<evidence type="ECO:0000313" key="5">
    <source>
        <dbReference type="EMBL" id="KQB35253.1"/>
    </source>
</evidence>
<dbReference type="AlphaFoldDB" id="A0A0Q0RYG1"/>
<accession>A0A0Q0RYG1</accession>
<keyword evidence="3" id="KW-0560">Oxidoreductase</keyword>
<dbReference type="EMBL" id="LKBH01000174">
    <property type="protein sequence ID" value="KQB35253.1"/>
    <property type="molecule type" value="Genomic_DNA"/>
</dbReference>
<dbReference type="NCBIfam" id="TIGR02476">
    <property type="entry name" value="BluB"/>
    <property type="match status" value="1"/>
</dbReference>
<evidence type="ECO:0000256" key="1">
    <source>
        <dbReference type="ARBA" id="ARBA00022630"/>
    </source>
</evidence>
<dbReference type="Gene3D" id="3.40.109.10">
    <property type="entry name" value="NADH Oxidase"/>
    <property type="match status" value="1"/>
</dbReference>
<keyword evidence="1" id="KW-0285">Flavoprotein</keyword>
<dbReference type="RefSeq" id="WP_048101316.1">
    <property type="nucleotide sequence ID" value="NZ_LKBH01000174.1"/>
</dbReference>
<keyword evidence="6" id="KW-1185">Reference proteome</keyword>
<feature type="domain" description="Nitroreductase" evidence="4">
    <location>
        <begin position="7"/>
        <end position="174"/>
    </location>
</feature>
<dbReference type="PANTHER" id="PTHR23026:SF90">
    <property type="entry name" value="IODOTYROSINE DEIODINASE 1"/>
    <property type="match status" value="1"/>
</dbReference>
<dbReference type="GO" id="GO:0016491">
    <property type="term" value="F:oxidoreductase activity"/>
    <property type="evidence" value="ECO:0007669"/>
    <property type="project" value="UniProtKB-KW"/>
</dbReference>
<protein>
    <submittedName>
        <fullName evidence="5">5,6-dimethylbenzimidazole synthase</fullName>
    </submittedName>
</protein>
<sequence length="221" mass="25807">MDVYTAIKKRRDVRSWFSNEKIPDEIISKILMAGNYAPSVGLSQPWNFIIIKDIDIRKKIKSIVDKKRIDFYNSLPYNKKNKFERIKIEGILESYINIAVTCDFSRKGPDIIGRSTIRETSEYSVVLAIENMWLAARSENIGMGWVSFFDPEDVKDVLKIPESIKLIAYLTLGKLTEDHDIPELEEKNWEKRNNLSEYVFMDRWGNNPDKSFCDLIKNTKL</sequence>
<reference evidence="5 6" key="1">
    <citation type="submission" date="2015-09" db="EMBL/GenBank/DDBJ databases">
        <title>Heavy metals and arsenic resistance mechanisms in polyextremophilic archaea of the family Ferroplasmaceae.</title>
        <authorList>
            <person name="Bulaev A.G."/>
            <person name="Kanygina A.V."/>
        </authorList>
    </citation>
    <scope>NUCLEOTIDE SEQUENCE [LARGE SCALE GENOMIC DNA]</scope>
    <source>
        <strain evidence="5 6">BH2</strain>
    </source>
</reference>
<dbReference type="FunCoup" id="A0A0Q0RYG1">
    <property type="interactions" value="82"/>
</dbReference>
<keyword evidence="2" id="KW-0288">FMN</keyword>
<evidence type="ECO:0000259" key="4">
    <source>
        <dbReference type="Pfam" id="PF00881"/>
    </source>
</evidence>
<name>A0A0Q0RYG1_9ARCH</name>
<dbReference type="PANTHER" id="PTHR23026">
    <property type="entry name" value="NADPH NITROREDUCTASE"/>
    <property type="match status" value="1"/>
</dbReference>
<comment type="caution">
    <text evidence="5">The sequence shown here is derived from an EMBL/GenBank/DDBJ whole genome shotgun (WGS) entry which is preliminary data.</text>
</comment>
<dbReference type="InterPro" id="IPR000415">
    <property type="entry name" value="Nitroreductase-like"/>
</dbReference>
<dbReference type="SUPFAM" id="SSF55469">
    <property type="entry name" value="FMN-dependent nitroreductase-like"/>
    <property type="match status" value="1"/>
</dbReference>
<evidence type="ECO:0000313" key="6">
    <source>
        <dbReference type="Proteomes" id="UP000050301"/>
    </source>
</evidence>
<dbReference type="InParanoid" id="A0A0Q0RYG1"/>
<organism evidence="5 6">
    <name type="scientific">Acidiplasma cupricumulans</name>
    <dbReference type="NCBI Taxonomy" id="312540"/>
    <lineage>
        <taxon>Archaea</taxon>
        <taxon>Methanobacteriati</taxon>
        <taxon>Thermoplasmatota</taxon>
        <taxon>Thermoplasmata</taxon>
        <taxon>Thermoplasmatales</taxon>
        <taxon>Ferroplasmaceae</taxon>
        <taxon>Acidiplasma</taxon>
    </lineage>
</organism>
<dbReference type="GeneID" id="84221791"/>
<dbReference type="InterPro" id="IPR012825">
    <property type="entry name" value="BluB"/>
</dbReference>
<evidence type="ECO:0000256" key="3">
    <source>
        <dbReference type="ARBA" id="ARBA00023002"/>
    </source>
</evidence>
<dbReference type="InterPro" id="IPR029479">
    <property type="entry name" value="Nitroreductase"/>
</dbReference>
<proteinExistence type="predicted"/>
<dbReference type="Pfam" id="PF00881">
    <property type="entry name" value="Nitroreductase"/>
    <property type="match status" value="1"/>
</dbReference>